<feature type="transmembrane region" description="Helical" evidence="1">
    <location>
        <begin position="214"/>
        <end position="233"/>
    </location>
</feature>
<evidence type="ECO:0000313" key="3">
    <source>
        <dbReference type="EMBL" id="CAG5073049.1"/>
    </source>
</evidence>
<feature type="transmembrane region" description="Helical" evidence="1">
    <location>
        <begin position="49"/>
        <end position="72"/>
    </location>
</feature>
<dbReference type="Proteomes" id="UP000679725">
    <property type="component" value="Unassembled WGS sequence"/>
</dbReference>
<reference evidence="3 4" key="1">
    <citation type="submission" date="2021-04" db="EMBL/GenBank/DDBJ databases">
        <authorList>
            <person name="Rodrigo-Torres L."/>
            <person name="Arahal R. D."/>
            <person name="Lucena T."/>
        </authorList>
    </citation>
    <scope>NUCLEOTIDE SEQUENCE [LARGE SCALE GENOMIC DNA]</scope>
    <source>
        <strain evidence="3 4">CECT 9623</strain>
    </source>
</reference>
<sequence>MIEAPTLPRNDSKIDSIQILRAIAALIVTVFHSKDVFSKGEPFKQEVDFLFSSGPAGVALFFVISGFIMVYITRNMRSSPLAIYQFMVKRFVRIWPTYAIMTLWFYYIHHGFSADSRFMKDLIMSLLFIPLTHTDPPFYGNATLSVGWSLNYEIYFYLLIAVSLFFARYRWPVFFLLILITLVVIPVTAGYFTFKPDQSPDFGSGYLNMITNPIIWNFVYGVIIGLLYINPVTHAFFTSLFSRKGLTSAVVLLVIWQYLSGFFGGLGPFQWGFGAFALFFAIIFHESGTRLHFPAWLVRTGDMSFSIYLIHMPVLVIIPIFFAKLGYPVFGSGTAMLFLSLSVTLTLSQLSYHYLELRFSNFLKSLFPMMESRKKREKAQEARA</sequence>
<feature type="transmembrane region" description="Helical" evidence="1">
    <location>
        <begin position="335"/>
        <end position="355"/>
    </location>
</feature>
<keyword evidence="1" id="KW-0472">Membrane</keyword>
<evidence type="ECO:0000256" key="1">
    <source>
        <dbReference type="SAM" id="Phobius"/>
    </source>
</evidence>
<feature type="transmembrane region" description="Helical" evidence="1">
    <location>
        <begin position="269"/>
        <end position="285"/>
    </location>
</feature>
<feature type="transmembrane region" description="Helical" evidence="1">
    <location>
        <begin position="92"/>
        <end position="109"/>
    </location>
</feature>
<gene>
    <name evidence="3" type="ORF">DYBT9623_04575</name>
</gene>
<accession>A0ABM8UW32</accession>
<feature type="transmembrane region" description="Helical" evidence="1">
    <location>
        <begin position="173"/>
        <end position="194"/>
    </location>
</feature>
<protein>
    <recommendedName>
        <fullName evidence="2">Acyltransferase 3 domain-containing protein</fullName>
    </recommendedName>
</protein>
<feature type="transmembrane region" description="Helical" evidence="1">
    <location>
        <begin position="146"/>
        <end position="166"/>
    </location>
</feature>
<name>A0ABM8UW32_9BACT</name>
<evidence type="ECO:0000259" key="2">
    <source>
        <dbReference type="Pfam" id="PF01757"/>
    </source>
</evidence>
<feature type="transmembrane region" description="Helical" evidence="1">
    <location>
        <begin position="305"/>
        <end position="323"/>
    </location>
</feature>
<proteinExistence type="predicted"/>
<dbReference type="InterPro" id="IPR050879">
    <property type="entry name" value="Acyltransferase_3"/>
</dbReference>
<feature type="transmembrane region" description="Helical" evidence="1">
    <location>
        <begin position="245"/>
        <end position="263"/>
    </location>
</feature>
<feature type="domain" description="Acyltransferase 3" evidence="2">
    <location>
        <begin position="15"/>
        <end position="348"/>
    </location>
</feature>
<evidence type="ECO:0000313" key="4">
    <source>
        <dbReference type="Proteomes" id="UP000679725"/>
    </source>
</evidence>
<organism evidence="3 4">
    <name type="scientific">Dyadobacter linearis</name>
    <dbReference type="NCBI Taxonomy" id="2823330"/>
    <lineage>
        <taxon>Bacteria</taxon>
        <taxon>Pseudomonadati</taxon>
        <taxon>Bacteroidota</taxon>
        <taxon>Cytophagia</taxon>
        <taxon>Cytophagales</taxon>
        <taxon>Spirosomataceae</taxon>
        <taxon>Dyadobacter</taxon>
    </lineage>
</organism>
<keyword evidence="1" id="KW-0812">Transmembrane</keyword>
<keyword evidence="1" id="KW-1133">Transmembrane helix</keyword>
<dbReference type="PANTHER" id="PTHR23028:SF131">
    <property type="entry name" value="BLR2367 PROTEIN"/>
    <property type="match status" value="1"/>
</dbReference>
<dbReference type="EMBL" id="CAJRAU010000007">
    <property type="protein sequence ID" value="CAG5073049.1"/>
    <property type="molecule type" value="Genomic_DNA"/>
</dbReference>
<dbReference type="PANTHER" id="PTHR23028">
    <property type="entry name" value="ACETYLTRANSFERASE"/>
    <property type="match status" value="1"/>
</dbReference>
<dbReference type="InterPro" id="IPR002656">
    <property type="entry name" value="Acyl_transf_3_dom"/>
</dbReference>
<comment type="caution">
    <text evidence="3">The sequence shown here is derived from an EMBL/GenBank/DDBJ whole genome shotgun (WGS) entry which is preliminary data.</text>
</comment>
<dbReference type="Pfam" id="PF01757">
    <property type="entry name" value="Acyl_transf_3"/>
    <property type="match status" value="1"/>
</dbReference>
<keyword evidence="4" id="KW-1185">Reference proteome</keyword>